<dbReference type="Gene3D" id="3.40.1670.10">
    <property type="entry name" value="UbiD C-terminal domain-like"/>
    <property type="match status" value="1"/>
</dbReference>
<dbReference type="InterPro" id="IPR049381">
    <property type="entry name" value="UbiD-like_C"/>
</dbReference>
<dbReference type="eggNOG" id="arCOG01671">
    <property type="taxonomic scope" value="Archaea"/>
</dbReference>
<dbReference type="AlphaFoldDB" id="B8D2S6"/>
<dbReference type="EC" id="4.1.1.126" evidence="5"/>
<comment type="pathway">
    <text evidence="1">Isoprenoid biosynthesis; isopentenyl diphosphate biosynthesis via mevalonate pathway.</text>
</comment>
<dbReference type="Proteomes" id="UP000006903">
    <property type="component" value="Chromosome"/>
</dbReference>
<dbReference type="KEGG" id="dka:DKAM_0144"/>
<evidence type="ECO:0000313" key="11">
    <source>
        <dbReference type="Proteomes" id="UP000006903"/>
    </source>
</evidence>
<dbReference type="Pfam" id="PF20696">
    <property type="entry name" value="UbiD_C"/>
    <property type="match status" value="1"/>
</dbReference>
<dbReference type="GO" id="GO:0016831">
    <property type="term" value="F:carboxy-lyase activity"/>
    <property type="evidence" value="ECO:0007669"/>
    <property type="project" value="InterPro"/>
</dbReference>
<evidence type="ECO:0000256" key="2">
    <source>
        <dbReference type="ARBA" id="ARBA00010021"/>
    </source>
</evidence>
<dbReference type="PANTHER" id="PTHR30108:SF21">
    <property type="entry name" value="4-HYDROXYBENZOATE DECARBOXYLASE"/>
    <property type="match status" value="1"/>
</dbReference>
<proteinExistence type="inferred from homology"/>
<dbReference type="InterPro" id="IPR002830">
    <property type="entry name" value="UbiD"/>
</dbReference>
<evidence type="ECO:0000313" key="10">
    <source>
        <dbReference type="EMBL" id="ACL10473.1"/>
    </source>
</evidence>
<evidence type="ECO:0000256" key="3">
    <source>
        <dbReference type="ARBA" id="ARBA00049054"/>
    </source>
</evidence>
<comment type="similarity">
    <text evidence="2">Belongs to the UbiD family.</text>
</comment>
<dbReference type="RefSeq" id="WP_012607815.1">
    <property type="nucleotide sequence ID" value="NC_011766.1"/>
</dbReference>
<dbReference type="InterPro" id="IPR048304">
    <property type="entry name" value="UbiD_Rift_dom"/>
</dbReference>
<sequence length="426" mass="47989">MDLKAVEKLAGFLNKEILDLGTVNPEYTVTRAAWRNRDKVIVFRVKGREWVTGYSNLVTRRHDIYRLFNVRSDEELYRLMEKALNNPIHLEKDDFEKYFKRVDGLLDTLPFIKYYREDGGYYLTSSVFIACYETYCNSSFHRVMYHSNEKATVRIVPRHLYYIVGRRHEEGDDAPVALVLGLNPFQELAAAMNPPLGVFEVGVGAALGGGSKVVETPLFKIPVPADSSIIVEGFITRDRDKEGPFTDILMLVDQERREPVFKPLAVYVSREESPVFHAIVPGSWEHQFLMGFPREPIIYSAVKRSVPGVKSVRLTEGGSGWLNAVISIKQSSPGEAKLAGLAAVSAHPSIKHVFVVDEDIDVDDPLMIEWAMATRTKGSSDIIVLRDVKGSTLDPRSSEGVGDKVIFIAVKPWGEPWDKYRRVGIP</sequence>
<evidence type="ECO:0000256" key="7">
    <source>
        <dbReference type="ARBA" id="ARBA00049936"/>
    </source>
</evidence>
<dbReference type="SUPFAM" id="SSF143968">
    <property type="entry name" value="UbiD C-terminal domain-like"/>
    <property type="match status" value="1"/>
</dbReference>
<evidence type="ECO:0000256" key="4">
    <source>
        <dbReference type="ARBA" id="ARBA00049583"/>
    </source>
</evidence>
<feature type="domain" description="3-octaprenyl-4-hydroxybenzoate carboxy-lyase-like C-terminal" evidence="9">
    <location>
        <begin position="288"/>
        <end position="409"/>
    </location>
</feature>
<accession>B8D2S6</accession>
<evidence type="ECO:0000259" key="8">
    <source>
        <dbReference type="Pfam" id="PF01977"/>
    </source>
</evidence>
<dbReference type="SUPFAM" id="SSF50475">
    <property type="entry name" value="FMN-binding split barrel"/>
    <property type="match status" value="1"/>
</dbReference>
<evidence type="ECO:0000256" key="5">
    <source>
        <dbReference type="ARBA" id="ARBA00049727"/>
    </source>
</evidence>
<feature type="domain" description="3-octaprenyl-4-hydroxybenzoate carboxy-lyase-like Rift-related" evidence="8">
    <location>
        <begin position="105"/>
        <end position="283"/>
    </location>
</feature>
<dbReference type="EMBL" id="CP001140">
    <property type="protein sequence ID" value="ACL10473.1"/>
    <property type="molecule type" value="Genomic_DNA"/>
</dbReference>
<dbReference type="Pfam" id="PF01977">
    <property type="entry name" value="UbiD"/>
    <property type="match status" value="1"/>
</dbReference>
<name>B8D2S6_DESA1</name>
<dbReference type="HOGENOM" id="CLU_023348_5_1_2"/>
<gene>
    <name evidence="10" type="ordered locus">DKAM_0144</name>
</gene>
<dbReference type="GO" id="GO:0005737">
    <property type="term" value="C:cytoplasm"/>
    <property type="evidence" value="ECO:0007669"/>
    <property type="project" value="TreeGrafter"/>
</dbReference>
<organism evidence="10 11">
    <name type="scientific">Desulfurococcus amylolyticus (strain DSM 18924 / JCM 16383 / VKM B-2413 / 1221n)</name>
    <name type="common">Desulfurococcus kamchatkensis</name>
    <dbReference type="NCBI Taxonomy" id="490899"/>
    <lineage>
        <taxon>Archaea</taxon>
        <taxon>Thermoproteota</taxon>
        <taxon>Thermoprotei</taxon>
        <taxon>Desulfurococcales</taxon>
        <taxon>Desulfurococcaceae</taxon>
        <taxon>Desulfurococcus</taxon>
    </lineage>
</organism>
<dbReference type="STRING" id="490899.DKAM_0144"/>
<dbReference type="PANTHER" id="PTHR30108">
    <property type="entry name" value="3-OCTAPRENYL-4-HYDROXYBENZOATE CARBOXY-LYASE-RELATED"/>
    <property type="match status" value="1"/>
</dbReference>
<comment type="function">
    <text evidence="4">Catalyzes the conversion of trans-anhydromevalonate 5-phosphate (tAHMP) into isopentenyl phosphate. Involved in the archaeal mevalonate (MVA) pathway, which provides fundamental precursors for isoprenoid biosynthesis, such as isopentenyl diphosphate (IPP) and dimethylallyl diphosphate (DMAPP).</text>
</comment>
<evidence type="ECO:0000259" key="9">
    <source>
        <dbReference type="Pfam" id="PF20696"/>
    </source>
</evidence>
<evidence type="ECO:0000256" key="6">
    <source>
        <dbReference type="ARBA" id="ARBA00049754"/>
    </source>
</evidence>
<comment type="cofactor">
    <cofactor evidence="7">
        <name>prenylated FMN</name>
        <dbReference type="ChEBI" id="CHEBI:87746"/>
    </cofactor>
</comment>
<reference evidence="10 11" key="1">
    <citation type="journal article" date="2009" name="J. Bacteriol.">
        <title>Complete genome sequence of the anaerobic, protein-degrading hyperthermophilic crenarchaeon Desulfurococcus kamchatkensis.</title>
        <authorList>
            <person name="Ravin N.V."/>
            <person name="Mardanov A.V."/>
            <person name="Beletsky A.V."/>
            <person name="Kublanov I.V."/>
            <person name="Kolganova T.V."/>
            <person name="Lebedinsky A.V."/>
            <person name="Chernyh N.A."/>
            <person name="Bonch-Osmolovskaya E.A."/>
            <person name="Skryabin K.G."/>
        </authorList>
    </citation>
    <scope>NUCLEOTIDE SEQUENCE [LARGE SCALE GENOMIC DNA]</scope>
    <source>
        <strain evidence="11">DSM 18924 / JCM 16383 / VKM B-2413 / 1221n</strain>
    </source>
</reference>
<protein>
    <recommendedName>
        <fullName evidence="6">Anhydromevalonate phosphate decarboxylase</fullName>
        <ecNumber evidence="5">4.1.1.126</ecNumber>
    </recommendedName>
</protein>
<evidence type="ECO:0000256" key="1">
    <source>
        <dbReference type="ARBA" id="ARBA00005092"/>
    </source>
</evidence>
<comment type="catalytic activity">
    <reaction evidence="3">
        <text>(2E)-3-methyl-5-phosphooxypent-2-enoate + H(+) = isopentenyl phosphate + CO2</text>
        <dbReference type="Rhea" id="RHEA:78971"/>
        <dbReference type="ChEBI" id="CHEBI:15378"/>
        <dbReference type="ChEBI" id="CHEBI:16526"/>
        <dbReference type="ChEBI" id="CHEBI:65078"/>
        <dbReference type="ChEBI" id="CHEBI:229665"/>
        <dbReference type="EC" id="4.1.1.126"/>
    </reaction>
    <physiologicalReaction direction="left-to-right" evidence="3">
        <dbReference type="Rhea" id="RHEA:78972"/>
    </physiologicalReaction>
</comment>
<dbReference type="GeneID" id="7170455"/>